<organism evidence="1 2">
    <name type="scientific">Taibaiella soli</name>
    <dbReference type="NCBI Taxonomy" id="1649169"/>
    <lineage>
        <taxon>Bacteria</taxon>
        <taxon>Pseudomonadati</taxon>
        <taxon>Bacteroidota</taxon>
        <taxon>Chitinophagia</taxon>
        <taxon>Chitinophagales</taxon>
        <taxon>Chitinophagaceae</taxon>
        <taxon>Taibaiella</taxon>
    </lineage>
</organism>
<proteinExistence type="predicted"/>
<comment type="caution">
    <text evidence="1">The sequence shown here is derived from an EMBL/GenBank/DDBJ whole genome shotgun (WGS) entry which is preliminary data.</text>
</comment>
<dbReference type="AlphaFoldDB" id="A0A2W2BGI9"/>
<evidence type="ECO:0000313" key="1">
    <source>
        <dbReference type="EMBL" id="PZF72606.1"/>
    </source>
</evidence>
<dbReference type="RefSeq" id="WP_110999197.1">
    <property type="nucleotide sequence ID" value="NZ_QKTW01000017.1"/>
</dbReference>
<evidence type="ECO:0008006" key="3">
    <source>
        <dbReference type="Google" id="ProtNLM"/>
    </source>
</evidence>
<dbReference type="Proteomes" id="UP000248745">
    <property type="component" value="Unassembled WGS sequence"/>
</dbReference>
<sequence length="144" mass="16456">MSKSDSYLKMHFTYLNDGETMTERMWVKSVGNNYEIDNIPFYVKNYSLGDVVSGTIEDGNLVVKDLITESGNSTIQIVFYDKEIIRTTMKTLEELQCQSEISNIPSLIAVNIPATVDYFGVIKPFLDEGFENEKWDYQEACLAH</sequence>
<dbReference type="OrthoDB" id="1030945at2"/>
<dbReference type="InterPro" id="IPR025361">
    <property type="entry name" value="DUF4265"/>
</dbReference>
<dbReference type="EMBL" id="QKTW01000017">
    <property type="protein sequence ID" value="PZF72606.1"/>
    <property type="molecule type" value="Genomic_DNA"/>
</dbReference>
<name>A0A2W2BGI9_9BACT</name>
<reference evidence="1 2" key="1">
    <citation type="submission" date="2018-06" db="EMBL/GenBank/DDBJ databases">
        <title>Mucibacter soli gen. nov., sp. nov., a new member of the family Chitinophagaceae producing mucin.</title>
        <authorList>
            <person name="Kim M.-K."/>
            <person name="Park S."/>
            <person name="Kim T.-S."/>
            <person name="Joung Y."/>
            <person name="Han J.-H."/>
            <person name="Kim S.B."/>
        </authorList>
    </citation>
    <scope>NUCLEOTIDE SEQUENCE [LARGE SCALE GENOMIC DNA]</scope>
    <source>
        <strain evidence="1 2">R1-15</strain>
    </source>
</reference>
<accession>A0A2W2BGI9</accession>
<protein>
    <recommendedName>
        <fullName evidence="3">DUF4265 domain-containing protein</fullName>
    </recommendedName>
</protein>
<gene>
    <name evidence="1" type="ORF">DN068_12125</name>
</gene>
<evidence type="ECO:0000313" key="2">
    <source>
        <dbReference type="Proteomes" id="UP000248745"/>
    </source>
</evidence>
<keyword evidence="2" id="KW-1185">Reference proteome</keyword>
<dbReference type="Pfam" id="PF14085">
    <property type="entry name" value="DUF4265"/>
    <property type="match status" value="1"/>
</dbReference>